<proteinExistence type="predicted"/>
<evidence type="ECO:0000256" key="1">
    <source>
        <dbReference type="SAM" id="MobiDB-lite"/>
    </source>
</evidence>
<feature type="compositionally biased region" description="Basic and acidic residues" evidence="1">
    <location>
        <begin position="49"/>
        <end position="58"/>
    </location>
</feature>
<dbReference type="EMBL" id="BOQM01000063">
    <property type="protein sequence ID" value="GIM88138.1"/>
    <property type="molecule type" value="Genomic_DNA"/>
</dbReference>
<protein>
    <submittedName>
        <fullName evidence="2">Uncharacterized protein</fullName>
    </submittedName>
</protein>
<feature type="region of interest" description="Disordered" evidence="1">
    <location>
        <begin position="38"/>
        <end position="81"/>
    </location>
</feature>
<name>A0ABQ4K0X2_SALAC</name>
<comment type="caution">
    <text evidence="2">The sequence shown here is derived from an EMBL/GenBank/DDBJ whole genome shotgun (WGS) entry which is preliminary data.</text>
</comment>
<evidence type="ECO:0000313" key="3">
    <source>
        <dbReference type="Proteomes" id="UP000677457"/>
    </source>
</evidence>
<sequence length="102" mass="11187">MVTAATDATIPAGAAEPVMARVSRTKLTEEIALPRAEIDCPTHRMTKSRYRESGRTEISRVGGVRSSSDGSTTSPDVRRRLDRIACVMRVTRPPRMSDVDLT</sequence>
<accession>A0ABQ4K0X2</accession>
<feature type="compositionally biased region" description="Low complexity" evidence="1">
    <location>
        <begin position="59"/>
        <end position="75"/>
    </location>
</feature>
<organism evidence="2 3">
    <name type="scientific">Salinispora arenicola</name>
    <dbReference type="NCBI Taxonomy" id="168697"/>
    <lineage>
        <taxon>Bacteria</taxon>
        <taxon>Bacillati</taxon>
        <taxon>Actinomycetota</taxon>
        <taxon>Actinomycetes</taxon>
        <taxon>Micromonosporales</taxon>
        <taxon>Micromonosporaceae</taxon>
        <taxon>Salinispora</taxon>
    </lineage>
</organism>
<evidence type="ECO:0000313" key="2">
    <source>
        <dbReference type="EMBL" id="GIM88138.1"/>
    </source>
</evidence>
<keyword evidence="3" id="KW-1185">Reference proteome</keyword>
<reference evidence="2 3" key="1">
    <citation type="submission" date="2021-03" db="EMBL/GenBank/DDBJ databases">
        <title>Whole genome shotgun sequence of Salinispora arenicola NBRC 105043.</title>
        <authorList>
            <person name="Komaki H."/>
            <person name="Tamura T."/>
        </authorList>
    </citation>
    <scope>NUCLEOTIDE SEQUENCE [LARGE SCALE GENOMIC DNA]</scope>
    <source>
        <strain evidence="2 3">NBRC 105043</strain>
    </source>
</reference>
<dbReference type="Proteomes" id="UP000677457">
    <property type="component" value="Unassembled WGS sequence"/>
</dbReference>
<gene>
    <name evidence="2" type="ORF">Sar04_48740</name>
</gene>